<name>A0A1H2GPW9_9BACT</name>
<sequence length="122" mass="13779">MNTNSGQPAGLDFTVDKDNLYREESITDLKIASILRMIPVNRDGSDDNSREPIFLGRSQLSTPQGPIPIQARLEVKTLEEAMDVFPKAMEGETQKVMESFRQMQAQQKNEEQSRIIVPGRNN</sequence>
<evidence type="ECO:0008006" key="4">
    <source>
        <dbReference type="Google" id="ProtNLM"/>
    </source>
</evidence>
<dbReference type="RefSeq" id="WP_092233735.1">
    <property type="nucleotide sequence ID" value="NZ_FNLL01000005.1"/>
</dbReference>
<dbReference type="AlphaFoldDB" id="A0A1H2GPW9"/>
<keyword evidence="3" id="KW-1185">Reference proteome</keyword>
<evidence type="ECO:0000313" key="3">
    <source>
        <dbReference type="Proteomes" id="UP000199608"/>
    </source>
</evidence>
<dbReference type="EMBL" id="FNLL01000005">
    <property type="protein sequence ID" value="SDU21489.1"/>
    <property type="molecule type" value="Genomic_DNA"/>
</dbReference>
<accession>A0A1H2GPW9</accession>
<feature type="region of interest" description="Disordered" evidence="1">
    <location>
        <begin position="102"/>
        <end position="122"/>
    </location>
</feature>
<reference evidence="3" key="1">
    <citation type="submission" date="2016-10" db="EMBL/GenBank/DDBJ databases">
        <authorList>
            <person name="Varghese N."/>
            <person name="Submissions S."/>
        </authorList>
    </citation>
    <scope>NUCLEOTIDE SEQUENCE [LARGE SCALE GENOMIC DNA]</scope>
    <source>
        <strain evidence="3">DSM 3384</strain>
    </source>
</reference>
<feature type="region of interest" description="Disordered" evidence="1">
    <location>
        <begin position="42"/>
        <end position="65"/>
    </location>
</feature>
<evidence type="ECO:0000256" key="1">
    <source>
        <dbReference type="SAM" id="MobiDB-lite"/>
    </source>
</evidence>
<organism evidence="2 3">
    <name type="scientific">Desulfobacula phenolica</name>
    <dbReference type="NCBI Taxonomy" id="90732"/>
    <lineage>
        <taxon>Bacteria</taxon>
        <taxon>Pseudomonadati</taxon>
        <taxon>Thermodesulfobacteriota</taxon>
        <taxon>Desulfobacteria</taxon>
        <taxon>Desulfobacterales</taxon>
        <taxon>Desulfobacteraceae</taxon>
        <taxon>Desulfobacula</taxon>
    </lineage>
</organism>
<protein>
    <recommendedName>
        <fullName evidence="4">Cytoplasmic protein</fullName>
    </recommendedName>
</protein>
<dbReference type="Proteomes" id="UP000199608">
    <property type="component" value="Unassembled WGS sequence"/>
</dbReference>
<proteinExistence type="predicted"/>
<gene>
    <name evidence="2" type="ORF">SAMN04487931_105316</name>
</gene>
<evidence type="ECO:0000313" key="2">
    <source>
        <dbReference type="EMBL" id="SDU21489.1"/>
    </source>
</evidence>